<dbReference type="NCBIfam" id="TIGR01782">
    <property type="entry name" value="TonB-Xanth-Caul"/>
    <property type="match status" value="1"/>
</dbReference>
<evidence type="ECO:0000256" key="2">
    <source>
        <dbReference type="ARBA" id="ARBA00009810"/>
    </source>
</evidence>
<dbReference type="InterPro" id="IPR012910">
    <property type="entry name" value="Plug_dom"/>
</dbReference>
<dbReference type="Gene3D" id="2.170.130.10">
    <property type="entry name" value="TonB-dependent receptor, plug domain"/>
    <property type="match status" value="1"/>
</dbReference>
<keyword evidence="6 11" id="KW-0798">TonB box</keyword>
<evidence type="ECO:0000256" key="11">
    <source>
        <dbReference type="RuleBase" id="RU003357"/>
    </source>
</evidence>
<keyword evidence="15" id="KW-1185">Reference proteome</keyword>
<keyword evidence="4 10" id="KW-1134">Transmembrane beta strand</keyword>
<dbReference type="Gene3D" id="2.40.170.20">
    <property type="entry name" value="TonB-dependent receptor, beta-barrel domain"/>
    <property type="match status" value="1"/>
</dbReference>
<evidence type="ECO:0000256" key="8">
    <source>
        <dbReference type="ARBA" id="ARBA00023170"/>
    </source>
</evidence>
<dbReference type="Pfam" id="PF00593">
    <property type="entry name" value="TonB_dep_Rec_b-barrel"/>
    <property type="match status" value="1"/>
</dbReference>
<evidence type="ECO:0000313" key="15">
    <source>
        <dbReference type="Proteomes" id="UP000609726"/>
    </source>
</evidence>
<comment type="caution">
    <text evidence="14">The sequence shown here is derived from an EMBL/GenBank/DDBJ whole genome shotgun (WGS) entry which is preliminary data.</text>
</comment>
<proteinExistence type="inferred from homology"/>
<dbReference type="PANTHER" id="PTHR40980">
    <property type="entry name" value="PLUG DOMAIN-CONTAINING PROTEIN"/>
    <property type="match status" value="1"/>
</dbReference>
<evidence type="ECO:0000256" key="6">
    <source>
        <dbReference type="ARBA" id="ARBA00023077"/>
    </source>
</evidence>
<feature type="domain" description="TonB-dependent receptor plug" evidence="13">
    <location>
        <begin position="131"/>
        <end position="239"/>
    </location>
</feature>
<evidence type="ECO:0000256" key="7">
    <source>
        <dbReference type="ARBA" id="ARBA00023136"/>
    </source>
</evidence>
<accession>A0ABX0NVH6</accession>
<evidence type="ECO:0000256" key="3">
    <source>
        <dbReference type="ARBA" id="ARBA00022448"/>
    </source>
</evidence>
<gene>
    <name evidence="14" type="ORF">F2P45_17955</name>
</gene>
<dbReference type="InterPro" id="IPR037066">
    <property type="entry name" value="Plug_dom_sf"/>
</dbReference>
<dbReference type="PROSITE" id="PS52016">
    <property type="entry name" value="TONB_DEPENDENT_REC_3"/>
    <property type="match status" value="1"/>
</dbReference>
<keyword evidence="7 10" id="KW-0472">Membrane</keyword>
<dbReference type="InterPro" id="IPR036942">
    <property type="entry name" value="Beta-barrel_TonB_sf"/>
</dbReference>
<dbReference type="InterPro" id="IPR039426">
    <property type="entry name" value="TonB-dep_rcpt-like"/>
</dbReference>
<comment type="subcellular location">
    <subcellularLocation>
        <location evidence="1 10">Cell outer membrane</location>
        <topology evidence="1 10">Multi-pass membrane protein</topology>
    </subcellularLocation>
</comment>
<organism evidence="14 15">
    <name type="scientific">Massilia mucilaginosa</name>
    <dbReference type="NCBI Taxonomy" id="2609282"/>
    <lineage>
        <taxon>Bacteria</taxon>
        <taxon>Pseudomonadati</taxon>
        <taxon>Pseudomonadota</taxon>
        <taxon>Betaproteobacteria</taxon>
        <taxon>Burkholderiales</taxon>
        <taxon>Oxalobacteraceae</taxon>
        <taxon>Telluria group</taxon>
        <taxon>Massilia</taxon>
    </lineage>
</organism>
<evidence type="ECO:0000259" key="12">
    <source>
        <dbReference type="Pfam" id="PF00593"/>
    </source>
</evidence>
<evidence type="ECO:0000256" key="5">
    <source>
        <dbReference type="ARBA" id="ARBA00022692"/>
    </source>
</evidence>
<dbReference type="InterPro" id="IPR010104">
    <property type="entry name" value="TonB_rcpt_bac"/>
</dbReference>
<evidence type="ECO:0000313" key="14">
    <source>
        <dbReference type="EMBL" id="NHZ90893.1"/>
    </source>
</evidence>
<evidence type="ECO:0000256" key="4">
    <source>
        <dbReference type="ARBA" id="ARBA00022452"/>
    </source>
</evidence>
<keyword evidence="14" id="KW-0687">Ribonucleoprotein</keyword>
<sequence>MRRRLYRRPRAGGDDGLEVGGIAQNRRAVTRPVVGSAAARPRGIRLCIPKTIKTIGDSSMRITNQTRALGKFAVRLVGSTSVTAMAISGAYAQTSAQPSSPAADQQAQTVVVTGLRASLESALNKKKEDFGIVDVIKAEDMGKFPDTNLAESLQRVPGVVIDRDAGEGRNITVRGLGQDFTRVRINGVEGLATTGGTDSSGGANRSRGFDFNVFAAELFSSLTVRKSSSADVDEGSLGATVDLQTMRPFDLKGFNATVMLKGRYNDLSEKTDPRVAFLLSNTFADRKLGVLVSGAYSKRQVLEEGFSTVRWDNGPSSGGWCAPMGIAANPANSTATTCGPAAQGVARLPNSPGAVAAYNAASNPNNFTPRIPRYGRLTHDQDRLGLTASVQWRPAAGTRLTLDMLYSKLDATRQEDFLQATSFSRGATQGGKPQTSVLDTAYAPNGALLYGSYNGVDIRAESRYDELNTTFTQPTLTFEHDLNERMRLNARVGRATSKFRNPIQTTTTLDALNVNGYRIDFRGNDRLPSITYPFNVGQPGGALGIVGVPQVASGAQPSSIANTSPSEIRMRPQGANNRNDVGHVDFAWDVVPDKFTLKAGADYKKFEFDSYEFRRVNQGDTIFAPPAGVSAASLSTRINGFGKGLGMPAGTPTSWVLPNLNGIAQAYDIYCNCIKSGPAGGPGDFTLSSISNANARGNNRSVSEEDNGLFLMGEFTSELGAIPLRGNLGVRYVETQQSSTGYQAIGNGTAVTIDNDYHDVLPSFNIAANITKNFIVRAAAAKVMSRPQLANLTPGGSVATTGTLSITSGNPMLKPFRAKAFDTSFEWYFEKNAFIGVGLFQKNIATYIQSIRNDVRFKDTGLPLSLLPTNMTGDEIFQFTAPINTEGGKLRGLELNYQQPFTFLPGWGRNVGSLLNYTYVKSKMDYVVSPTSNQTVTDDLLNLSPTSWNATLYYDDGKLSARVSTSQRSGFVTRVPGQNNNDVEGKNKTFNVDVSFSYKVNEKLELTLEGVNLTNEENDQFASRARNSVVVNNVTGREVLAGLRYKF</sequence>
<dbReference type="PANTHER" id="PTHR40980:SF3">
    <property type="entry name" value="TONB-DEPENDENT RECEPTOR-LIKE BETA-BARREL DOMAIN-CONTAINING PROTEIN"/>
    <property type="match status" value="1"/>
</dbReference>
<dbReference type="SUPFAM" id="SSF56935">
    <property type="entry name" value="Porins"/>
    <property type="match status" value="1"/>
</dbReference>
<evidence type="ECO:0000259" key="13">
    <source>
        <dbReference type="Pfam" id="PF07715"/>
    </source>
</evidence>
<keyword evidence="8 14" id="KW-0675">Receptor</keyword>
<evidence type="ECO:0000256" key="10">
    <source>
        <dbReference type="PROSITE-ProRule" id="PRU01360"/>
    </source>
</evidence>
<keyword evidence="3 10" id="KW-0813">Transport</keyword>
<protein>
    <submittedName>
        <fullName evidence="14">TonB-dependent receptor</fullName>
    </submittedName>
</protein>
<keyword evidence="14" id="KW-0689">Ribosomal protein</keyword>
<evidence type="ECO:0000256" key="9">
    <source>
        <dbReference type="ARBA" id="ARBA00023237"/>
    </source>
</evidence>
<dbReference type="InterPro" id="IPR000531">
    <property type="entry name" value="Beta-barrel_TonB"/>
</dbReference>
<dbReference type="GO" id="GO:0005840">
    <property type="term" value="C:ribosome"/>
    <property type="evidence" value="ECO:0007669"/>
    <property type="project" value="UniProtKB-KW"/>
</dbReference>
<dbReference type="Proteomes" id="UP000609726">
    <property type="component" value="Unassembled WGS sequence"/>
</dbReference>
<dbReference type="EMBL" id="WHJH01000022">
    <property type="protein sequence ID" value="NHZ90893.1"/>
    <property type="molecule type" value="Genomic_DNA"/>
</dbReference>
<comment type="similarity">
    <text evidence="2 10 11">Belongs to the TonB-dependent receptor family.</text>
</comment>
<dbReference type="Pfam" id="PF07715">
    <property type="entry name" value="Plug"/>
    <property type="match status" value="1"/>
</dbReference>
<reference evidence="14 15" key="1">
    <citation type="submission" date="2019-10" db="EMBL/GenBank/DDBJ databases">
        <title>Taxonomy of Antarctic Massilia spp.: description of Massilia rubra sp. nov., Massilia aquatica sp. nov., Massilia mucilaginosa sp. nov., Massilia frigida sp. nov. isolated from streams, lakes and regoliths.</title>
        <authorList>
            <person name="Holochova P."/>
            <person name="Sedlacek I."/>
            <person name="Kralova S."/>
            <person name="Maslanova I."/>
            <person name="Busse H.-J."/>
            <person name="Stankova E."/>
            <person name="Vrbovska V."/>
            <person name="Kovarovic V."/>
            <person name="Bartak M."/>
            <person name="Svec P."/>
            <person name="Pantucek R."/>
        </authorList>
    </citation>
    <scope>NUCLEOTIDE SEQUENCE [LARGE SCALE GENOMIC DNA]</scope>
    <source>
        <strain evidence="14 15">CCM 8733</strain>
    </source>
</reference>
<feature type="domain" description="TonB-dependent receptor-like beta-barrel" evidence="12">
    <location>
        <begin position="686"/>
        <end position="1013"/>
    </location>
</feature>
<keyword evidence="5 10" id="KW-0812">Transmembrane</keyword>
<keyword evidence="9 10" id="KW-0998">Cell outer membrane</keyword>
<evidence type="ECO:0000256" key="1">
    <source>
        <dbReference type="ARBA" id="ARBA00004571"/>
    </source>
</evidence>
<name>A0ABX0NVH6_9BURK</name>
<dbReference type="CDD" id="cd01347">
    <property type="entry name" value="ligand_gated_channel"/>
    <property type="match status" value="1"/>
</dbReference>